<protein>
    <submittedName>
        <fullName evidence="2">DUF1524 domain-containing protein</fullName>
    </submittedName>
</protein>
<organism evidence="2 3">
    <name type="scientific">Pseudomonas asiatica</name>
    <dbReference type="NCBI Taxonomy" id="2219225"/>
    <lineage>
        <taxon>Bacteria</taxon>
        <taxon>Pseudomonadati</taxon>
        <taxon>Pseudomonadota</taxon>
        <taxon>Gammaproteobacteria</taxon>
        <taxon>Pseudomonadales</taxon>
        <taxon>Pseudomonadaceae</taxon>
        <taxon>Pseudomonas</taxon>
    </lineage>
</organism>
<gene>
    <name evidence="2" type="ORF">SOW75_22950</name>
</gene>
<dbReference type="InterPro" id="IPR011089">
    <property type="entry name" value="GmrSD_C"/>
</dbReference>
<keyword evidence="3" id="KW-1185">Reference proteome</keyword>
<reference evidence="2 3" key="1">
    <citation type="submission" date="2023-11" db="EMBL/GenBank/DDBJ databases">
        <title>Draft genomes analysis of Pseudomonas asiatica isolated from milk, feces and farm soil of cows suffering from clinical mastitis.</title>
        <authorList>
            <person name="Rahman T."/>
            <person name="Das Z.C."/>
            <person name="Hoque M.N."/>
        </authorList>
    </citation>
    <scope>NUCLEOTIDE SEQUENCE [LARGE SCALE GENOMIC DNA]</scope>
    <source>
        <strain evidence="2 3">2F2</strain>
    </source>
</reference>
<proteinExistence type="predicted"/>
<accession>A0ABU5L4F7</accession>
<dbReference type="RefSeq" id="WP_322492031.1">
    <property type="nucleotide sequence ID" value="NZ_JAXUBM010000033.1"/>
</dbReference>
<dbReference type="Pfam" id="PF07510">
    <property type="entry name" value="GmrSD_C"/>
    <property type="match status" value="1"/>
</dbReference>
<evidence type="ECO:0000259" key="1">
    <source>
        <dbReference type="Pfam" id="PF07510"/>
    </source>
</evidence>
<feature type="domain" description="GmrSD restriction endonucleases C-terminal" evidence="1">
    <location>
        <begin position="45"/>
        <end position="140"/>
    </location>
</feature>
<dbReference type="Proteomes" id="UP001292116">
    <property type="component" value="Unassembled WGS sequence"/>
</dbReference>
<evidence type="ECO:0000313" key="3">
    <source>
        <dbReference type="Proteomes" id="UP001292116"/>
    </source>
</evidence>
<evidence type="ECO:0000313" key="2">
    <source>
        <dbReference type="EMBL" id="MDZ5741046.1"/>
    </source>
</evidence>
<name>A0ABU5L4F7_9PSED</name>
<sequence>MTVIADLHNACVSAPLYPDRRDTAKTCSLLTEPEGGLRLSVKWEEPEAPYLSALDIDHILPRSWNVPLAAERWQRGRVAAYSDGSDIEVIVRSCGTLTPWQLLIRERHESIPMLGNLTLLNLSVTRTAQHCDFAAKRDKLMPMSALVSMSH</sequence>
<dbReference type="EMBL" id="JAXUBM010000033">
    <property type="protein sequence ID" value="MDZ5741046.1"/>
    <property type="molecule type" value="Genomic_DNA"/>
</dbReference>
<comment type="caution">
    <text evidence="2">The sequence shown here is derived from an EMBL/GenBank/DDBJ whole genome shotgun (WGS) entry which is preliminary data.</text>
</comment>